<name>A0A560ECB5_9BRAD</name>
<dbReference type="AlphaFoldDB" id="A0A560ECB5"/>
<dbReference type="RefSeq" id="WP_063687697.1">
    <property type="nucleotide sequence ID" value="NZ_LVEM01000002.1"/>
</dbReference>
<sequence>MTKLSELAIEAHGGLQRWKQFKQVSADLRQGGALWSLKGQPETLQQTTVTVGLRKEWASHAPFGPERRRSRFEPGRVALESVDGTLLDELGDPRSSFASHTLQTPWTELQLAYFAGCAMWTYLNTPFVLAWPGVETEEMEPLRMSDGLWRRLAVRFPKDIATHSAVQTLYFDADGLLKRHDYDVEIAGNTPGAHLISDYVEVSGIRFPTKRRIFARQPDGSFSTEPLVVSIDLSNIRLS</sequence>
<comment type="caution">
    <text evidence="1">The sequence shown here is derived from an EMBL/GenBank/DDBJ whole genome shotgun (WGS) entry which is preliminary data.</text>
</comment>
<dbReference type="EMBL" id="VITK01000001">
    <property type="protein sequence ID" value="TWB07012.1"/>
    <property type="molecule type" value="Genomic_DNA"/>
</dbReference>
<dbReference type="Proteomes" id="UP000319949">
    <property type="component" value="Unassembled WGS sequence"/>
</dbReference>
<protein>
    <submittedName>
        <fullName evidence="1">Uncharacterized protein</fullName>
    </submittedName>
</protein>
<organism evidence="1 2">
    <name type="scientific">Bradyrhizobium stylosanthis</name>
    <dbReference type="NCBI Taxonomy" id="1803665"/>
    <lineage>
        <taxon>Bacteria</taxon>
        <taxon>Pseudomonadati</taxon>
        <taxon>Pseudomonadota</taxon>
        <taxon>Alphaproteobacteria</taxon>
        <taxon>Hyphomicrobiales</taxon>
        <taxon>Nitrobacteraceae</taxon>
        <taxon>Bradyrhizobium</taxon>
    </lineage>
</organism>
<dbReference type="STRING" id="1803665.GCA_001641335_03177"/>
<proteinExistence type="predicted"/>
<evidence type="ECO:0000313" key="1">
    <source>
        <dbReference type="EMBL" id="TWB07012.1"/>
    </source>
</evidence>
<gene>
    <name evidence="1" type="ORF">FBZ96_101828</name>
</gene>
<reference evidence="1 2" key="1">
    <citation type="submission" date="2019-06" db="EMBL/GenBank/DDBJ databases">
        <title>Genomic Encyclopedia of Type Strains, Phase IV (KMG-V): Genome sequencing to study the core and pangenomes of soil and plant-associated prokaryotes.</title>
        <authorList>
            <person name="Whitman W."/>
        </authorList>
    </citation>
    <scope>NUCLEOTIDE SEQUENCE [LARGE SCALE GENOMIC DNA]</scope>
    <source>
        <strain evidence="1 2">BR 510</strain>
    </source>
</reference>
<dbReference type="OrthoDB" id="8746011at2"/>
<accession>A0A560ECB5</accession>
<keyword evidence="2" id="KW-1185">Reference proteome</keyword>
<evidence type="ECO:0000313" key="2">
    <source>
        <dbReference type="Proteomes" id="UP000319949"/>
    </source>
</evidence>